<sequence length="66" mass="7413">MSSDEEAAGRGRGRGRRGRGSRLRVPRLMDPYSMRLPPATIDPSPVDATLLWGHSQHRIDSVWTNE</sequence>
<feature type="compositionally biased region" description="Basic residues" evidence="1">
    <location>
        <begin position="11"/>
        <end position="25"/>
    </location>
</feature>
<reference evidence="2" key="1">
    <citation type="submission" date="2022-08" db="EMBL/GenBank/DDBJ databases">
        <authorList>
            <person name="Gutierrez-Valencia J."/>
        </authorList>
    </citation>
    <scope>NUCLEOTIDE SEQUENCE</scope>
</reference>
<name>A0AAV0J5F6_9ROSI</name>
<dbReference type="EMBL" id="CAMGYJ010000004">
    <property type="protein sequence ID" value="CAI0405016.1"/>
    <property type="molecule type" value="Genomic_DNA"/>
</dbReference>
<evidence type="ECO:0000256" key="1">
    <source>
        <dbReference type="SAM" id="MobiDB-lite"/>
    </source>
</evidence>
<protein>
    <submittedName>
        <fullName evidence="2">Uncharacterized protein</fullName>
    </submittedName>
</protein>
<dbReference type="AlphaFoldDB" id="A0AAV0J5F6"/>
<gene>
    <name evidence="2" type="ORF">LITE_LOCUS12731</name>
</gene>
<feature type="non-terminal residue" evidence="2">
    <location>
        <position position="66"/>
    </location>
</feature>
<keyword evidence="3" id="KW-1185">Reference proteome</keyword>
<accession>A0AAV0J5F6</accession>
<comment type="caution">
    <text evidence="2">The sequence shown here is derived from an EMBL/GenBank/DDBJ whole genome shotgun (WGS) entry which is preliminary data.</text>
</comment>
<evidence type="ECO:0000313" key="2">
    <source>
        <dbReference type="EMBL" id="CAI0405016.1"/>
    </source>
</evidence>
<feature type="region of interest" description="Disordered" evidence="1">
    <location>
        <begin position="1"/>
        <end position="40"/>
    </location>
</feature>
<evidence type="ECO:0000313" key="3">
    <source>
        <dbReference type="Proteomes" id="UP001154282"/>
    </source>
</evidence>
<organism evidence="2 3">
    <name type="scientific">Linum tenue</name>
    <dbReference type="NCBI Taxonomy" id="586396"/>
    <lineage>
        <taxon>Eukaryota</taxon>
        <taxon>Viridiplantae</taxon>
        <taxon>Streptophyta</taxon>
        <taxon>Embryophyta</taxon>
        <taxon>Tracheophyta</taxon>
        <taxon>Spermatophyta</taxon>
        <taxon>Magnoliopsida</taxon>
        <taxon>eudicotyledons</taxon>
        <taxon>Gunneridae</taxon>
        <taxon>Pentapetalae</taxon>
        <taxon>rosids</taxon>
        <taxon>fabids</taxon>
        <taxon>Malpighiales</taxon>
        <taxon>Linaceae</taxon>
        <taxon>Linum</taxon>
    </lineage>
</organism>
<proteinExistence type="predicted"/>
<dbReference type="Proteomes" id="UP001154282">
    <property type="component" value="Unassembled WGS sequence"/>
</dbReference>